<comment type="caution">
    <text evidence="2">The sequence shown here is derived from an EMBL/GenBank/DDBJ whole genome shotgun (WGS) entry which is preliminary data.</text>
</comment>
<proteinExistence type="predicted"/>
<organism evidence="2 3">
    <name type="scientific">Acorus gramineus</name>
    <name type="common">Dwarf sweet flag</name>
    <dbReference type="NCBI Taxonomy" id="55184"/>
    <lineage>
        <taxon>Eukaryota</taxon>
        <taxon>Viridiplantae</taxon>
        <taxon>Streptophyta</taxon>
        <taxon>Embryophyta</taxon>
        <taxon>Tracheophyta</taxon>
        <taxon>Spermatophyta</taxon>
        <taxon>Magnoliopsida</taxon>
        <taxon>Liliopsida</taxon>
        <taxon>Acoraceae</taxon>
        <taxon>Acorus</taxon>
    </lineage>
</organism>
<reference evidence="2" key="2">
    <citation type="submission" date="2023-06" db="EMBL/GenBank/DDBJ databases">
        <authorList>
            <person name="Ma L."/>
            <person name="Liu K.-W."/>
            <person name="Li Z."/>
            <person name="Hsiao Y.-Y."/>
            <person name="Qi Y."/>
            <person name="Fu T."/>
            <person name="Tang G."/>
            <person name="Zhang D."/>
            <person name="Sun W.-H."/>
            <person name="Liu D.-K."/>
            <person name="Li Y."/>
            <person name="Chen G.-Z."/>
            <person name="Liu X.-D."/>
            <person name="Liao X.-Y."/>
            <person name="Jiang Y.-T."/>
            <person name="Yu X."/>
            <person name="Hao Y."/>
            <person name="Huang J."/>
            <person name="Zhao X.-W."/>
            <person name="Ke S."/>
            <person name="Chen Y.-Y."/>
            <person name="Wu W.-L."/>
            <person name="Hsu J.-L."/>
            <person name="Lin Y.-F."/>
            <person name="Huang M.-D."/>
            <person name="Li C.-Y."/>
            <person name="Huang L."/>
            <person name="Wang Z.-W."/>
            <person name="Zhao X."/>
            <person name="Zhong W.-Y."/>
            <person name="Peng D.-H."/>
            <person name="Ahmad S."/>
            <person name="Lan S."/>
            <person name="Zhang J.-S."/>
            <person name="Tsai W.-C."/>
            <person name="Van De Peer Y."/>
            <person name="Liu Z.-J."/>
        </authorList>
    </citation>
    <scope>NUCLEOTIDE SEQUENCE</scope>
    <source>
        <strain evidence="2">SCP</strain>
        <tissue evidence="2">Leaves</tissue>
    </source>
</reference>
<dbReference type="AlphaFoldDB" id="A0AAV9BHR5"/>
<dbReference type="EMBL" id="JAUJYN010000003">
    <property type="protein sequence ID" value="KAK1276010.1"/>
    <property type="molecule type" value="Genomic_DNA"/>
</dbReference>
<protein>
    <submittedName>
        <fullName evidence="2">Protein STRUBBELIG-RECEPTOR FAMILY 8</fullName>
    </submittedName>
</protein>
<evidence type="ECO:0000313" key="2">
    <source>
        <dbReference type="EMBL" id="KAK1276010.1"/>
    </source>
</evidence>
<feature type="region of interest" description="Disordered" evidence="1">
    <location>
        <begin position="118"/>
        <end position="143"/>
    </location>
</feature>
<accession>A0AAV9BHR5</accession>
<sequence>MRANKKEIQEQMVKSSIFAANLKPPPAEKMIGEKAYSKNGSGRRTKAPITATSYTVASLQTATNRFSQEHLVGEGSLGRDYRAEFPNGKLHAGEQGSELGMRFFTGASGCNLTVVNGEGDSGGDPVHLSRLEGKSEHETKEGGRWGAAVRTVYPIVRSTFS</sequence>
<evidence type="ECO:0000256" key="1">
    <source>
        <dbReference type="SAM" id="MobiDB-lite"/>
    </source>
</evidence>
<dbReference type="Gene3D" id="3.30.200.20">
    <property type="entry name" value="Phosphorylase Kinase, domain 1"/>
    <property type="match status" value="1"/>
</dbReference>
<dbReference type="Proteomes" id="UP001179952">
    <property type="component" value="Unassembled WGS sequence"/>
</dbReference>
<feature type="compositionally biased region" description="Basic and acidic residues" evidence="1">
    <location>
        <begin position="127"/>
        <end position="143"/>
    </location>
</feature>
<keyword evidence="3" id="KW-1185">Reference proteome</keyword>
<evidence type="ECO:0000313" key="3">
    <source>
        <dbReference type="Proteomes" id="UP001179952"/>
    </source>
</evidence>
<name>A0AAV9BHR5_ACOGR</name>
<reference evidence="2" key="1">
    <citation type="journal article" date="2023" name="Nat. Commun.">
        <title>Diploid and tetraploid genomes of Acorus and the evolution of monocots.</title>
        <authorList>
            <person name="Ma L."/>
            <person name="Liu K.W."/>
            <person name="Li Z."/>
            <person name="Hsiao Y.Y."/>
            <person name="Qi Y."/>
            <person name="Fu T."/>
            <person name="Tang G.D."/>
            <person name="Zhang D."/>
            <person name="Sun W.H."/>
            <person name="Liu D.K."/>
            <person name="Li Y."/>
            <person name="Chen G.Z."/>
            <person name="Liu X.D."/>
            <person name="Liao X.Y."/>
            <person name="Jiang Y.T."/>
            <person name="Yu X."/>
            <person name="Hao Y."/>
            <person name="Huang J."/>
            <person name="Zhao X.W."/>
            <person name="Ke S."/>
            <person name="Chen Y.Y."/>
            <person name="Wu W.L."/>
            <person name="Hsu J.L."/>
            <person name="Lin Y.F."/>
            <person name="Huang M.D."/>
            <person name="Li C.Y."/>
            <person name="Huang L."/>
            <person name="Wang Z.W."/>
            <person name="Zhao X."/>
            <person name="Zhong W.Y."/>
            <person name="Peng D.H."/>
            <person name="Ahmad S."/>
            <person name="Lan S."/>
            <person name="Zhang J.S."/>
            <person name="Tsai W.C."/>
            <person name="Van de Peer Y."/>
            <person name="Liu Z.J."/>
        </authorList>
    </citation>
    <scope>NUCLEOTIDE SEQUENCE</scope>
    <source>
        <strain evidence="2">SCP</strain>
    </source>
</reference>
<gene>
    <name evidence="2" type="ORF">QJS04_geneDACA011043</name>
</gene>